<dbReference type="Proteomes" id="UP000887578">
    <property type="component" value="Unplaced"/>
</dbReference>
<dbReference type="WBParaSite" id="PDA_v2.g8192.t1">
    <property type="protein sequence ID" value="PDA_v2.g8192.t1"/>
    <property type="gene ID" value="PDA_v2.g8192"/>
</dbReference>
<feature type="signal peptide" evidence="1">
    <location>
        <begin position="1"/>
        <end position="18"/>
    </location>
</feature>
<feature type="chain" id="PRO_5036964178" evidence="1">
    <location>
        <begin position="19"/>
        <end position="300"/>
    </location>
</feature>
<keyword evidence="1" id="KW-0732">Signal</keyword>
<keyword evidence="2" id="KW-1185">Reference proteome</keyword>
<organism evidence="2 3">
    <name type="scientific">Panagrolaimus davidi</name>
    <dbReference type="NCBI Taxonomy" id="227884"/>
    <lineage>
        <taxon>Eukaryota</taxon>
        <taxon>Metazoa</taxon>
        <taxon>Ecdysozoa</taxon>
        <taxon>Nematoda</taxon>
        <taxon>Chromadorea</taxon>
        <taxon>Rhabditida</taxon>
        <taxon>Tylenchina</taxon>
        <taxon>Panagrolaimomorpha</taxon>
        <taxon>Panagrolaimoidea</taxon>
        <taxon>Panagrolaimidae</taxon>
        <taxon>Panagrolaimus</taxon>
    </lineage>
</organism>
<protein>
    <submittedName>
        <fullName evidence="3">Chondroitin proteoglycan 4 domain-containing protein</fullName>
    </submittedName>
</protein>
<sequence>MNKFCIFVFAAIFAVGFSHPMYRKEFDKIINSNDCLKTCMSNLTIFDEEISLMKNPNLQRYFGKIDKICGIIEFTRKCIDKCGIESNPFSLESLNVVCLPESREKINEVTKCLNTKPANIYSTCAGYCGDYDKISESVHQLTQKISENELKNATKVNEIMEKTNEACGIYKCFTQCNVETVKNYCGKNVGNELQQILQNVFDAQFHDLQKLNLLETMPKTVPSECNYMFDPSIIFGYQQPQQQSDISNPQNLQIELLLKQLKLIDRQNELINRENQKIDLEMAVLSQKFEKKFESPYLFH</sequence>
<evidence type="ECO:0000313" key="3">
    <source>
        <dbReference type="WBParaSite" id="PDA_v2.g8192.t1"/>
    </source>
</evidence>
<evidence type="ECO:0000313" key="2">
    <source>
        <dbReference type="Proteomes" id="UP000887578"/>
    </source>
</evidence>
<evidence type="ECO:0000256" key="1">
    <source>
        <dbReference type="SAM" id="SignalP"/>
    </source>
</evidence>
<proteinExistence type="predicted"/>
<name>A0A914R177_9BILA</name>
<accession>A0A914R177</accession>
<dbReference type="AlphaFoldDB" id="A0A914R177"/>
<reference evidence="3" key="1">
    <citation type="submission" date="2022-11" db="UniProtKB">
        <authorList>
            <consortium name="WormBaseParasite"/>
        </authorList>
    </citation>
    <scope>IDENTIFICATION</scope>
</reference>